<dbReference type="InParanoid" id="A0A543AUA6"/>
<dbReference type="EC" id="3.4.11.-" evidence="10"/>
<keyword evidence="12" id="KW-1185">Reference proteome</keyword>
<dbReference type="NCBIfam" id="NF002759">
    <property type="entry name" value="PRK02813.1"/>
    <property type="match status" value="1"/>
</dbReference>
<keyword evidence="4 9" id="KW-0645">Protease</keyword>
<dbReference type="PRINTS" id="PR00932">
    <property type="entry name" value="AMINO1PTASE"/>
</dbReference>
<gene>
    <name evidence="11" type="ORF">FB566_1657</name>
</gene>
<dbReference type="FunCoup" id="A0A543AUA6">
    <property type="interactions" value="321"/>
</dbReference>
<evidence type="ECO:0000256" key="9">
    <source>
        <dbReference type="RuleBase" id="RU004386"/>
    </source>
</evidence>
<proteinExistence type="inferred from homology"/>
<comment type="caution">
    <text evidence="11">The sequence shown here is derived from an EMBL/GenBank/DDBJ whole genome shotgun (WGS) entry which is preliminary data.</text>
</comment>
<keyword evidence="8 9" id="KW-0482">Metalloprotease</keyword>
<evidence type="ECO:0000256" key="1">
    <source>
        <dbReference type="ARBA" id="ARBA00001947"/>
    </source>
</evidence>
<dbReference type="InterPro" id="IPR023358">
    <property type="entry name" value="Peptidase_M18_dom2"/>
</dbReference>
<reference evidence="11 12" key="1">
    <citation type="submission" date="2019-06" db="EMBL/GenBank/DDBJ databases">
        <title>Sequencing the genomes of 1000 actinobacteria strains.</title>
        <authorList>
            <person name="Klenk H.-P."/>
        </authorList>
    </citation>
    <scope>NUCLEOTIDE SEQUENCE [LARGE SCALE GENOMIC DNA]</scope>
    <source>
        <strain evidence="11 12">DSM 45928</strain>
    </source>
</reference>
<dbReference type="SUPFAM" id="SSF101821">
    <property type="entry name" value="Aminopeptidase/glucanase lid domain"/>
    <property type="match status" value="1"/>
</dbReference>
<comment type="similarity">
    <text evidence="2 9">Belongs to the peptidase M18 family.</text>
</comment>
<evidence type="ECO:0000313" key="12">
    <source>
        <dbReference type="Proteomes" id="UP000317043"/>
    </source>
</evidence>
<evidence type="ECO:0000256" key="3">
    <source>
        <dbReference type="ARBA" id="ARBA00022438"/>
    </source>
</evidence>
<evidence type="ECO:0000256" key="8">
    <source>
        <dbReference type="ARBA" id="ARBA00023049"/>
    </source>
</evidence>
<dbReference type="Gene3D" id="3.40.630.10">
    <property type="entry name" value="Zn peptidases"/>
    <property type="match status" value="1"/>
</dbReference>
<dbReference type="GO" id="GO:0005737">
    <property type="term" value="C:cytoplasm"/>
    <property type="evidence" value="ECO:0007669"/>
    <property type="project" value="UniProtKB-ARBA"/>
</dbReference>
<dbReference type="GO" id="GO:0008237">
    <property type="term" value="F:metallopeptidase activity"/>
    <property type="evidence" value="ECO:0007669"/>
    <property type="project" value="UniProtKB-KW"/>
</dbReference>
<dbReference type="InterPro" id="IPR001948">
    <property type="entry name" value="Peptidase_M18"/>
</dbReference>
<evidence type="ECO:0000256" key="4">
    <source>
        <dbReference type="ARBA" id="ARBA00022670"/>
    </source>
</evidence>
<comment type="cofactor">
    <cofactor evidence="1 10">
        <name>Zn(2+)</name>
        <dbReference type="ChEBI" id="CHEBI:29105"/>
    </cofactor>
</comment>
<dbReference type="Gene3D" id="2.30.250.10">
    <property type="entry name" value="Aminopeptidase i, Domain 2"/>
    <property type="match status" value="1"/>
</dbReference>
<dbReference type="GO" id="GO:0008270">
    <property type="term" value="F:zinc ion binding"/>
    <property type="evidence" value="ECO:0007669"/>
    <property type="project" value="InterPro"/>
</dbReference>
<dbReference type="SUPFAM" id="SSF53187">
    <property type="entry name" value="Zn-dependent exopeptidases"/>
    <property type="match status" value="1"/>
</dbReference>
<dbReference type="GO" id="GO:0006508">
    <property type="term" value="P:proteolysis"/>
    <property type="evidence" value="ECO:0007669"/>
    <property type="project" value="UniProtKB-KW"/>
</dbReference>
<evidence type="ECO:0000256" key="10">
    <source>
        <dbReference type="RuleBase" id="RU004387"/>
    </source>
</evidence>
<accession>A0A543AUA6</accession>
<keyword evidence="7 9" id="KW-0862">Zinc</keyword>
<protein>
    <recommendedName>
        <fullName evidence="10">M18 family aminopeptidase</fullName>
        <ecNumber evidence="10">3.4.11.-</ecNumber>
    </recommendedName>
</protein>
<evidence type="ECO:0000256" key="2">
    <source>
        <dbReference type="ARBA" id="ARBA00008290"/>
    </source>
</evidence>
<dbReference type="GO" id="GO:0004177">
    <property type="term" value="F:aminopeptidase activity"/>
    <property type="evidence" value="ECO:0007669"/>
    <property type="project" value="UniProtKB-KW"/>
</dbReference>
<sequence>MPRFDRRHTDDLISFVTKATSPYHAASEAAGLLAAAGFRQLTETDEWDDEPGGKYVIRAGALVAWYVPESAGPATGFRVFGAHTDSPTLKVKPHPDTGSAGWRQVGVEIYGGVPRDTWLDRDLGLSGRLVTRDGQPHLVSINRPLLRVPRLAIHLDRAVNDGQVLDAQNHMTPLWGLGEPTEGELIATVAATAGLDADDVVGWDLVVHDVQPPAYLGKDNELLACPRLDNLVSVHAGAAALAAAAQEDPTHIPVLAAFDHEETGSESYTGAGGPILDTILRRVLAARGAGVEDTARAFADSVVMSSDTGHAVHPNYVERHEPGHHPVAGGGPILKVNVNQRYASEGLGQAVFVEACDRAGVPWQSYVNRNSLPCGTTIGPITAAKLGVLTVDVGIAILSMHSSRELCGADDPALLADAATAFLTG</sequence>
<name>A0A543AUA6_9ACTN</name>
<dbReference type="Proteomes" id="UP000317043">
    <property type="component" value="Unassembled WGS sequence"/>
</dbReference>
<dbReference type="CDD" id="cd05658">
    <property type="entry name" value="M18_DAP"/>
    <property type="match status" value="1"/>
</dbReference>
<evidence type="ECO:0000256" key="7">
    <source>
        <dbReference type="ARBA" id="ARBA00022833"/>
    </source>
</evidence>
<dbReference type="Pfam" id="PF02127">
    <property type="entry name" value="Peptidase_M18"/>
    <property type="match status" value="1"/>
</dbReference>
<evidence type="ECO:0000256" key="6">
    <source>
        <dbReference type="ARBA" id="ARBA00022801"/>
    </source>
</evidence>
<keyword evidence="6 9" id="KW-0378">Hydrolase</keyword>
<keyword evidence="3 9" id="KW-0031">Aminopeptidase</keyword>
<evidence type="ECO:0000256" key="5">
    <source>
        <dbReference type="ARBA" id="ARBA00022723"/>
    </source>
</evidence>
<organism evidence="11 12">
    <name type="scientific">Stackebrandtia endophytica</name>
    <dbReference type="NCBI Taxonomy" id="1496996"/>
    <lineage>
        <taxon>Bacteria</taxon>
        <taxon>Bacillati</taxon>
        <taxon>Actinomycetota</taxon>
        <taxon>Actinomycetes</taxon>
        <taxon>Glycomycetales</taxon>
        <taxon>Glycomycetaceae</taxon>
        <taxon>Stackebrandtia</taxon>
    </lineage>
</organism>
<dbReference type="PANTHER" id="PTHR28570:SF3">
    <property type="entry name" value="ASPARTYL AMINOPEPTIDASE"/>
    <property type="match status" value="1"/>
</dbReference>
<evidence type="ECO:0000313" key="11">
    <source>
        <dbReference type="EMBL" id="TQL76136.1"/>
    </source>
</evidence>
<dbReference type="EMBL" id="VFOW01000001">
    <property type="protein sequence ID" value="TQL76136.1"/>
    <property type="molecule type" value="Genomic_DNA"/>
</dbReference>
<dbReference type="AlphaFoldDB" id="A0A543AUA6"/>
<dbReference type="PANTHER" id="PTHR28570">
    <property type="entry name" value="ASPARTYL AMINOPEPTIDASE"/>
    <property type="match status" value="1"/>
</dbReference>
<keyword evidence="5 9" id="KW-0479">Metal-binding</keyword>